<evidence type="ECO:0000256" key="4">
    <source>
        <dbReference type="ARBA" id="ARBA00022827"/>
    </source>
</evidence>
<name>A0A9W4HRU6_PENNA</name>
<reference evidence="8" key="1">
    <citation type="submission" date="2021-07" db="EMBL/GenBank/DDBJ databases">
        <authorList>
            <person name="Branca A.L. A."/>
        </authorList>
    </citation>
    <scope>NUCLEOTIDE SEQUENCE</scope>
</reference>
<feature type="binding site" evidence="6">
    <location>
        <position position="299"/>
    </location>
    <ligand>
        <name>D-dopa</name>
        <dbReference type="ChEBI" id="CHEBI:149689"/>
    </ligand>
</feature>
<keyword evidence="4 6" id="KW-0274">FAD</keyword>
<accession>A0A9W4HRU6</accession>
<dbReference type="InterPro" id="IPR023209">
    <property type="entry name" value="DAO"/>
</dbReference>
<keyword evidence="5" id="KW-0560">Oxidoreductase</keyword>
<dbReference type="PIRSF" id="PIRSF000189">
    <property type="entry name" value="D-aa_oxidase"/>
    <property type="match status" value="1"/>
</dbReference>
<dbReference type="EMBL" id="CAJVNV010000256">
    <property type="protein sequence ID" value="CAG8134619.1"/>
    <property type="molecule type" value="Genomic_DNA"/>
</dbReference>
<evidence type="ECO:0000256" key="2">
    <source>
        <dbReference type="ARBA" id="ARBA00006730"/>
    </source>
</evidence>
<comment type="similarity">
    <text evidence="2">Belongs to the DAMOX/DASOX family.</text>
</comment>
<dbReference type="GO" id="GO:0019478">
    <property type="term" value="P:D-amino acid catabolic process"/>
    <property type="evidence" value="ECO:0007669"/>
    <property type="project" value="TreeGrafter"/>
</dbReference>
<gene>
    <name evidence="8" type="ORF">PNAL_LOCUS5639</name>
</gene>
<dbReference type="AlphaFoldDB" id="A0A9W4HRU6"/>
<proteinExistence type="inferred from homology"/>
<dbReference type="SUPFAM" id="SSF51971">
    <property type="entry name" value="Nucleotide-binding domain"/>
    <property type="match status" value="1"/>
</dbReference>
<evidence type="ECO:0000256" key="6">
    <source>
        <dbReference type="PIRSR" id="PIRSR000189-1"/>
    </source>
</evidence>
<dbReference type="SUPFAM" id="SSF54373">
    <property type="entry name" value="FAD-linked reductases, C-terminal domain"/>
    <property type="match status" value="1"/>
</dbReference>
<evidence type="ECO:0000256" key="5">
    <source>
        <dbReference type="ARBA" id="ARBA00023002"/>
    </source>
</evidence>
<evidence type="ECO:0000313" key="8">
    <source>
        <dbReference type="EMBL" id="CAG8134619.1"/>
    </source>
</evidence>
<dbReference type="InterPro" id="IPR006076">
    <property type="entry name" value="FAD-dep_OxRdtase"/>
</dbReference>
<dbReference type="GO" id="GO:0071949">
    <property type="term" value="F:FAD binding"/>
    <property type="evidence" value="ECO:0007669"/>
    <property type="project" value="InterPro"/>
</dbReference>
<feature type="binding site" evidence="6">
    <location>
        <position position="178"/>
    </location>
    <ligand>
        <name>FAD</name>
        <dbReference type="ChEBI" id="CHEBI:57692"/>
    </ligand>
</feature>
<dbReference type="Gene3D" id="3.40.50.720">
    <property type="entry name" value="NAD(P)-binding Rossmann-like Domain"/>
    <property type="match status" value="1"/>
</dbReference>
<evidence type="ECO:0000313" key="9">
    <source>
        <dbReference type="Proteomes" id="UP001153461"/>
    </source>
</evidence>
<sequence length="353" mass="39181">MEVAIIGAGVIGLLSALTLTDAGYTVTIIARDLPGDESQDWASPWAGAAIFPHPDAKGHALQVESFKYFWALAHRDPTSGVQVRTCVFLDKHKAVSILTNIIYKVVKATEYYDDRDDDSTIWYKSLVPQYRRIPTEDLPDGVKLGFTFKTMTVNPAIFLPWIKKGLEARGVRFIRKEVKDIEEAKHISGCRVVVHAPGLGASELVNDKDVVAVRGQTMFVETDFDELIMLQGSQYTYIIPRMYTGGAIIGGVSQEGNLDRGVDESLRSNILSRVRNLSRRRLGSVDLEKCSTRNIVAFRPARKGGYRLETEGNVVHAYGFGSLGYIYGYGAGLKVREFIESVSKGQDILRSRL</sequence>
<comment type="cofactor">
    <cofactor evidence="1 6">
        <name>FAD</name>
        <dbReference type="ChEBI" id="CHEBI:57692"/>
    </cofactor>
</comment>
<feature type="domain" description="FAD dependent oxidoreductase" evidence="7">
    <location>
        <begin position="3"/>
        <end position="333"/>
    </location>
</feature>
<dbReference type="PANTHER" id="PTHR11530">
    <property type="entry name" value="D-AMINO ACID OXIDASE"/>
    <property type="match status" value="1"/>
</dbReference>
<dbReference type="Proteomes" id="UP001153461">
    <property type="component" value="Unassembled WGS sequence"/>
</dbReference>
<organism evidence="8 9">
    <name type="scientific">Penicillium nalgiovense</name>
    <dbReference type="NCBI Taxonomy" id="60175"/>
    <lineage>
        <taxon>Eukaryota</taxon>
        <taxon>Fungi</taxon>
        <taxon>Dikarya</taxon>
        <taxon>Ascomycota</taxon>
        <taxon>Pezizomycotina</taxon>
        <taxon>Eurotiomycetes</taxon>
        <taxon>Eurotiomycetidae</taxon>
        <taxon>Eurotiales</taxon>
        <taxon>Aspergillaceae</taxon>
        <taxon>Penicillium</taxon>
    </lineage>
</organism>
<dbReference type="OrthoDB" id="2015447at2759"/>
<comment type="caution">
    <text evidence="8">The sequence shown here is derived from an EMBL/GenBank/DDBJ whole genome shotgun (WGS) entry which is preliminary data.</text>
</comment>
<evidence type="ECO:0000256" key="1">
    <source>
        <dbReference type="ARBA" id="ARBA00001974"/>
    </source>
</evidence>
<evidence type="ECO:0000256" key="3">
    <source>
        <dbReference type="ARBA" id="ARBA00022630"/>
    </source>
</evidence>
<dbReference type="Pfam" id="PF01266">
    <property type="entry name" value="DAO"/>
    <property type="match status" value="1"/>
</dbReference>
<dbReference type="GO" id="GO:0005737">
    <property type="term" value="C:cytoplasm"/>
    <property type="evidence" value="ECO:0007669"/>
    <property type="project" value="TreeGrafter"/>
</dbReference>
<protein>
    <recommendedName>
        <fullName evidence="7">FAD dependent oxidoreductase domain-containing protein</fullName>
    </recommendedName>
</protein>
<evidence type="ECO:0000259" key="7">
    <source>
        <dbReference type="Pfam" id="PF01266"/>
    </source>
</evidence>
<keyword evidence="3" id="KW-0285">Flavoprotein</keyword>
<dbReference type="Gene3D" id="3.30.9.10">
    <property type="entry name" value="D-Amino Acid Oxidase, subunit A, domain 2"/>
    <property type="match status" value="1"/>
</dbReference>
<feature type="binding site" evidence="6">
    <location>
        <position position="237"/>
    </location>
    <ligand>
        <name>D-dopa</name>
        <dbReference type="ChEBI" id="CHEBI:149689"/>
    </ligand>
</feature>
<dbReference type="GO" id="GO:0003884">
    <property type="term" value="F:D-amino-acid oxidase activity"/>
    <property type="evidence" value="ECO:0007669"/>
    <property type="project" value="InterPro"/>
</dbReference>
<dbReference type="PANTHER" id="PTHR11530:SF11">
    <property type="entry name" value="D-ASPARTATE OXIDASE"/>
    <property type="match status" value="1"/>
</dbReference>